<feature type="transmembrane region" description="Helical" evidence="1">
    <location>
        <begin position="62"/>
        <end position="84"/>
    </location>
</feature>
<name>A0A852WJW1_9MICO</name>
<keyword evidence="1" id="KW-1133">Transmembrane helix</keyword>
<dbReference type="Proteomes" id="UP000573599">
    <property type="component" value="Unassembled WGS sequence"/>
</dbReference>
<keyword evidence="1" id="KW-0812">Transmembrane</keyword>
<comment type="caution">
    <text evidence="2">The sequence shown here is derived from an EMBL/GenBank/DDBJ whole genome shotgun (WGS) entry which is preliminary data.</text>
</comment>
<proteinExistence type="predicted"/>
<sequence>MPDRSARAKPMAPLPGAAPGIQPFVHLTPISTPDAARYALAAEAETSVLDPAGMRRLWVRDLSALVALVLAVLMAVLAVRGIAYGESEDVLPILVPFMIVVNLANASSVFFPAALCRALPAPGVIPKLPAARWRWYRQLRQEPTTAAPSGAWPPGAEAYALLSGAASVHSVAASWLCERAGLPAVVGAAWIASLRGQGWLNGGGRTLGLASLPETHLQVTPAGRAALQAERARITALAAG</sequence>
<accession>A0A852WJW1</accession>
<dbReference type="EMBL" id="JACCAB010000001">
    <property type="protein sequence ID" value="NYG07901.1"/>
    <property type="molecule type" value="Genomic_DNA"/>
</dbReference>
<protein>
    <submittedName>
        <fullName evidence="2">Uncharacterized protein</fullName>
    </submittedName>
</protein>
<dbReference type="AlphaFoldDB" id="A0A852WJW1"/>
<keyword evidence="1" id="KW-0472">Membrane</keyword>
<dbReference type="RefSeq" id="WP_179422180.1">
    <property type="nucleotide sequence ID" value="NZ_JACCAB010000001.1"/>
</dbReference>
<evidence type="ECO:0000313" key="3">
    <source>
        <dbReference type="Proteomes" id="UP000573599"/>
    </source>
</evidence>
<feature type="transmembrane region" description="Helical" evidence="1">
    <location>
        <begin position="90"/>
        <end position="111"/>
    </location>
</feature>
<keyword evidence="3" id="KW-1185">Reference proteome</keyword>
<gene>
    <name evidence="2" type="ORF">BJ986_002388</name>
</gene>
<evidence type="ECO:0000313" key="2">
    <source>
        <dbReference type="EMBL" id="NYG07901.1"/>
    </source>
</evidence>
<organism evidence="2 3">
    <name type="scientific">Pedococcus badiiscoriae</name>
    <dbReference type="NCBI Taxonomy" id="642776"/>
    <lineage>
        <taxon>Bacteria</taxon>
        <taxon>Bacillati</taxon>
        <taxon>Actinomycetota</taxon>
        <taxon>Actinomycetes</taxon>
        <taxon>Micrococcales</taxon>
        <taxon>Intrasporangiaceae</taxon>
        <taxon>Pedococcus</taxon>
    </lineage>
</organism>
<reference evidence="2 3" key="1">
    <citation type="submission" date="2020-07" db="EMBL/GenBank/DDBJ databases">
        <title>Sequencing the genomes of 1000 actinobacteria strains.</title>
        <authorList>
            <person name="Klenk H.-P."/>
        </authorList>
    </citation>
    <scope>NUCLEOTIDE SEQUENCE [LARGE SCALE GENOMIC DNA]</scope>
    <source>
        <strain evidence="2 3">DSM 23987</strain>
    </source>
</reference>
<evidence type="ECO:0000256" key="1">
    <source>
        <dbReference type="SAM" id="Phobius"/>
    </source>
</evidence>